<feature type="compositionally biased region" description="Polar residues" evidence="1">
    <location>
        <begin position="118"/>
        <end position="129"/>
    </location>
</feature>
<evidence type="ECO:0008006" key="5">
    <source>
        <dbReference type="Google" id="ProtNLM"/>
    </source>
</evidence>
<organism evidence="3 4">
    <name type="scientific">Verminephrobacter aporrectodeae subsp. tuberculatae</name>
    <dbReference type="NCBI Taxonomy" id="1110392"/>
    <lineage>
        <taxon>Bacteria</taxon>
        <taxon>Pseudomonadati</taxon>
        <taxon>Pseudomonadota</taxon>
        <taxon>Betaproteobacteria</taxon>
        <taxon>Burkholderiales</taxon>
        <taxon>Comamonadaceae</taxon>
        <taxon>Verminephrobacter</taxon>
    </lineage>
</organism>
<feature type="transmembrane region" description="Helical" evidence="2">
    <location>
        <begin position="77"/>
        <end position="98"/>
    </location>
</feature>
<reference evidence="4" key="1">
    <citation type="submission" date="2023-07" db="EMBL/GenBank/DDBJ databases">
        <title>Verminephrobacter genomes.</title>
        <authorList>
            <person name="Lund M.B."/>
        </authorList>
    </citation>
    <scope>NUCLEOTIDE SEQUENCE [LARGE SCALE GENOMIC DNA]</scope>
    <source>
        <strain evidence="4">AtM5-05</strain>
    </source>
</reference>
<name>A0ABT3KSX8_9BURK</name>
<proteinExistence type="predicted"/>
<evidence type="ECO:0000256" key="1">
    <source>
        <dbReference type="SAM" id="MobiDB-lite"/>
    </source>
</evidence>
<keyword evidence="2" id="KW-0812">Transmembrane</keyword>
<dbReference type="Proteomes" id="UP001208935">
    <property type="component" value="Unassembled WGS sequence"/>
</dbReference>
<evidence type="ECO:0000256" key="2">
    <source>
        <dbReference type="SAM" id="Phobius"/>
    </source>
</evidence>
<evidence type="ECO:0000313" key="3">
    <source>
        <dbReference type="EMBL" id="MCW5321429.1"/>
    </source>
</evidence>
<feature type="transmembrane region" description="Helical" evidence="2">
    <location>
        <begin position="7"/>
        <end position="26"/>
    </location>
</feature>
<accession>A0ABT3KSX8</accession>
<protein>
    <recommendedName>
        <fullName evidence="5">Transmembrane protein</fullName>
    </recommendedName>
</protein>
<keyword evidence="2" id="KW-1133">Transmembrane helix</keyword>
<dbReference type="EMBL" id="QZCW01000002">
    <property type="protein sequence ID" value="MCW5321429.1"/>
    <property type="molecule type" value="Genomic_DNA"/>
</dbReference>
<evidence type="ECO:0000313" key="4">
    <source>
        <dbReference type="Proteomes" id="UP001208935"/>
    </source>
</evidence>
<keyword evidence="4" id="KW-1185">Reference proteome</keyword>
<dbReference type="GeneID" id="77319635"/>
<keyword evidence="2" id="KW-0472">Membrane</keyword>
<feature type="transmembrane region" description="Helical" evidence="2">
    <location>
        <begin position="38"/>
        <end position="56"/>
    </location>
</feature>
<feature type="region of interest" description="Disordered" evidence="1">
    <location>
        <begin position="106"/>
        <end position="129"/>
    </location>
</feature>
<dbReference type="RefSeq" id="WP_010104098.1">
    <property type="nucleotide sequence ID" value="NZ_QZCV01000002.1"/>
</dbReference>
<gene>
    <name evidence="3" type="ORF">D5039_09805</name>
</gene>
<sequence>MSKKLNRWRLWIMWIAAIAVVGWYWLSDPDGGTETLMRLQWLAWLCVAAGPVYLLRRAFHDEARSAEAYRRALDNPIGAGLVFLGLALLTGMLFLAFASRAAAGQAPPAAEKHPPAQTAEQTPQRPEGP</sequence>
<comment type="caution">
    <text evidence="3">The sequence shown here is derived from an EMBL/GenBank/DDBJ whole genome shotgun (WGS) entry which is preliminary data.</text>
</comment>